<keyword evidence="2" id="KW-1185">Reference proteome</keyword>
<dbReference type="Pfam" id="PF08900">
    <property type="entry name" value="AcaB"/>
    <property type="match status" value="1"/>
</dbReference>
<name>A0ABX5LYC4_9GAMM</name>
<dbReference type="RefSeq" id="WP_110188131.1">
    <property type="nucleotide sequence ID" value="NZ_LAPT01000076.1"/>
</dbReference>
<dbReference type="InterPro" id="IPR014996">
    <property type="entry name" value="AcaB"/>
</dbReference>
<gene>
    <name evidence="1" type="ORF">WH50_15430</name>
</gene>
<protein>
    <recommendedName>
        <fullName evidence="3">Conjugal transfer protein</fullName>
    </recommendedName>
</protein>
<evidence type="ECO:0000313" key="2">
    <source>
        <dbReference type="Proteomes" id="UP000248090"/>
    </source>
</evidence>
<evidence type="ECO:0000313" key="1">
    <source>
        <dbReference type="EMBL" id="PXF30453.1"/>
    </source>
</evidence>
<proteinExistence type="predicted"/>
<organism evidence="1 2">
    <name type="scientific">Pokkaliibacter plantistimulans</name>
    <dbReference type="NCBI Taxonomy" id="1635171"/>
    <lineage>
        <taxon>Bacteria</taxon>
        <taxon>Pseudomonadati</taxon>
        <taxon>Pseudomonadota</taxon>
        <taxon>Gammaproteobacteria</taxon>
        <taxon>Oceanospirillales</taxon>
        <taxon>Balneatrichaceae</taxon>
        <taxon>Pokkaliibacter</taxon>
    </lineage>
</organism>
<dbReference type="NCBIfam" id="TIGR03761">
    <property type="entry name" value="ICE_PFL4669"/>
    <property type="match status" value="1"/>
</dbReference>
<comment type="caution">
    <text evidence="1">The sequence shown here is derived from an EMBL/GenBank/DDBJ whole genome shotgun (WGS) entry which is preliminary data.</text>
</comment>
<evidence type="ECO:0008006" key="3">
    <source>
        <dbReference type="Google" id="ProtNLM"/>
    </source>
</evidence>
<accession>A0ABX5LYC4</accession>
<reference evidence="1 2" key="1">
    <citation type="submission" date="2015-03" db="EMBL/GenBank/DDBJ databases">
        <authorList>
            <person name="Krishnan R."/>
            <person name="Midha S."/>
            <person name="Patil P.B."/>
            <person name="Rameshkumar N."/>
        </authorList>
    </citation>
    <scope>NUCLEOTIDE SEQUENCE [LARGE SCALE GENOMIC DNA]</scope>
    <source>
        <strain evidence="1 2">L1E11</strain>
    </source>
</reference>
<dbReference type="Proteomes" id="UP000248090">
    <property type="component" value="Unassembled WGS sequence"/>
</dbReference>
<sequence length="300" mass="32196">MSDSAISVTAPQLGALRSTITIQLHTFHACRLWEGVNINDDNHADESNGRPFNRPGMRVFMSNMHQTTVASGMWDPYADKHMLDIEQAIAKARQTLLEQKQTISAVLSQVPSSISMTDNLSVSPRQFPVISATPLAFQGSYLVSDFDELIRSILLASHVGLIGNVDKKLLIRDAARVVRSVFDKSRRYRYTGLTRADYVLGGAKVLAAIERNGELPAGILDGTLRSQFSPPLPKAQLDAMNEALATRAGLAAGHPPINTVTDAVSATEALDEAGEEVTGAVINGATKMTGAGVSDIEVEA</sequence>
<dbReference type="EMBL" id="LAPT01000076">
    <property type="protein sequence ID" value="PXF30453.1"/>
    <property type="molecule type" value="Genomic_DNA"/>
</dbReference>